<evidence type="ECO:0000313" key="3">
    <source>
        <dbReference type="Proteomes" id="UP000324767"/>
    </source>
</evidence>
<dbReference type="AlphaFoldDB" id="A0A5M8Q491"/>
<comment type="caution">
    <text evidence="2">The sequence shown here is derived from an EMBL/GenBank/DDBJ whole genome shotgun (WGS) entry which is preliminary data.</text>
</comment>
<keyword evidence="2" id="KW-0012">Acyltransferase</keyword>
<keyword evidence="2" id="KW-0808">Transferase</keyword>
<proteinExistence type="predicted"/>
<evidence type="ECO:0000313" key="2">
    <source>
        <dbReference type="EMBL" id="KAA6416197.1"/>
    </source>
</evidence>
<dbReference type="InterPro" id="IPR016181">
    <property type="entry name" value="Acyl_CoA_acyltransferase"/>
</dbReference>
<dbReference type="InterPro" id="IPR013653">
    <property type="entry name" value="GCN5-like_dom"/>
</dbReference>
<dbReference type="GO" id="GO:0016747">
    <property type="term" value="F:acyltransferase activity, transferring groups other than amino-acyl groups"/>
    <property type="evidence" value="ECO:0007669"/>
    <property type="project" value="InterPro"/>
</dbReference>
<dbReference type="PANTHER" id="PTHR20958">
    <property type="entry name" value="GLYCINE N-ACYLTRANSFERASE-LIKE PROTEIN"/>
    <property type="match status" value="1"/>
</dbReference>
<dbReference type="Proteomes" id="UP000324767">
    <property type="component" value="Unassembled WGS sequence"/>
</dbReference>
<reference evidence="2 3" key="1">
    <citation type="submission" date="2019-09" db="EMBL/GenBank/DDBJ databases">
        <title>The hologenome of the rock-dwelling lichen Lasallia pustulata.</title>
        <authorList>
            <person name="Greshake Tzovaras B."/>
            <person name="Segers F."/>
            <person name="Bicker A."/>
            <person name="Dal Grande F."/>
            <person name="Otte J."/>
            <person name="Hankeln T."/>
            <person name="Schmitt I."/>
            <person name="Ebersberger I."/>
        </authorList>
    </citation>
    <scope>NUCLEOTIDE SEQUENCE [LARGE SCALE GENOMIC DNA]</scope>
    <source>
        <strain evidence="2">A1-1</strain>
    </source>
</reference>
<evidence type="ECO:0000259" key="1">
    <source>
        <dbReference type="Pfam" id="PF08445"/>
    </source>
</evidence>
<gene>
    <name evidence="2" type="ORF">FRX48_00917</name>
</gene>
<dbReference type="SUPFAM" id="SSF55729">
    <property type="entry name" value="Acyl-CoA N-acyltransferases (Nat)"/>
    <property type="match status" value="1"/>
</dbReference>
<dbReference type="InterPro" id="IPR053225">
    <property type="entry name" value="Acyl-CoA_N-acyltransferase"/>
</dbReference>
<feature type="domain" description="GCN5-related N-acetyltransferase Rv2170-like" evidence="1">
    <location>
        <begin position="1"/>
        <end position="41"/>
    </location>
</feature>
<name>A0A5M8Q491_9LECA</name>
<dbReference type="Gene3D" id="3.40.630.30">
    <property type="match status" value="1"/>
</dbReference>
<dbReference type="OrthoDB" id="61870at2759"/>
<accession>A0A5M8Q491</accession>
<sequence length="113" mass="12518">MVAWGFWGVDGSLTSLYVEEEFRGRGLGKAVTARLLRTLVEGEWGEGGEDGEGRLWKGFVGLEKEQAWAHSDVVESNKASIAVAKGLGGTQAWLVFWTWLDLERATKELEEMS</sequence>
<dbReference type="EMBL" id="VXIT01000001">
    <property type="protein sequence ID" value="KAA6416197.1"/>
    <property type="molecule type" value="Genomic_DNA"/>
</dbReference>
<dbReference type="Pfam" id="PF08445">
    <property type="entry name" value="FR47"/>
    <property type="match status" value="1"/>
</dbReference>
<organism evidence="2 3">
    <name type="scientific">Lasallia pustulata</name>
    <dbReference type="NCBI Taxonomy" id="136370"/>
    <lineage>
        <taxon>Eukaryota</taxon>
        <taxon>Fungi</taxon>
        <taxon>Dikarya</taxon>
        <taxon>Ascomycota</taxon>
        <taxon>Pezizomycotina</taxon>
        <taxon>Lecanoromycetes</taxon>
        <taxon>OSLEUM clade</taxon>
        <taxon>Umbilicariomycetidae</taxon>
        <taxon>Umbilicariales</taxon>
        <taxon>Umbilicariaceae</taxon>
        <taxon>Lasallia</taxon>
    </lineage>
</organism>
<dbReference type="PANTHER" id="PTHR20958:SF6">
    <property type="entry name" value="GLYCINE N-ACYLTRANSFERASE-LIKE PROTEIN"/>
    <property type="match status" value="1"/>
</dbReference>
<protein>
    <submittedName>
        <fullName evidence="2">Acyl-N-acyltransferase</fullName>
    </submittedName>
</protein>